<evidence type="ECO:0000256" key="2">
    <source>
        <dbReference type="SAM" id="Phobius"/>
    </source>
</evidence>
<dbReference type="AlphaFoldDB" id="A0A4Q8BD29"/>
<protein>
    <submittedName>
        <fullName evidence="5">Glycosyl hydrolase family 2</fullName>
    </submittedName>
</protein>
<comment type="caution">
    <text evidence="5">The sequence shown here is derived from an EMBL/GenBank/DDBJ whole genome shotgun (WGS) entry which is preliminary data.</text>
</comment>
<dbReference type="PANTHER" id="PTHR43685">
    <property type="entry name" value="GLYCOSYLTRANSFERASE"/>
    <property type="match status" value="1"/>
</dbReference>
<dbReference type="InterPro" id="IPR006103">
    <property type="entry name" value="Glyco_hydro_2_cat"/>
</dbReference>
<keyword evidence="2" id="KW-0812">Transmembrane</keyword>
<feature type="transmembrane region" description="Helical" evidence="2">
    <location>
        <begin position="619"/>
        <end position="639"/>
    </location>
</feature>
<dbReference type="InterPro" id="IPR017853">
    <property type="entry name" value="GH"/>
</dbReference>
<dbReference type="GO" id="GO:0005975">
    <property type="term" value="P:carbohydrate metabolic process"/>
    <property type="evidence" value="ECO:0007669"/>
    <property type="project" value="InterPro"/>
</dbReference>
<evidence type="ECO:0000256" key="1">
    <source>
        <dbReference type="SAM" id="MobiDB-lite"/>
    </source>
</evidence>
<accession>A0A4Q8BD29</accession>
<feature type="domain" description="Glycoside hydrolase family 2 catalytic" evidence="4">
    <location>
        <begin position="24"/>
        <end position="299"/>
    </location>
</feature>
<keyword evidence="2" id="KW-0472">Membrane</keyword>
<organism evidence="5 6">
    <name type="scientific">Micromonospora kangleipakensis</name>
    <dbReference type="NCBI Taxonomy" id="1077942"/>
    <lineage>
        <taxon>Bacteria</taxon>
        <taxon>Bacillati</taxon>
        <taxon>Actinomycetota</taxon>
        <taxon>Actinomycetes</taxon>
        <taxon>Micromonosporales</taxon>
        <taxon>Micromonosporaceae</taxon>
        <taxon>Micromonospora</taxon>
    </lineage>
</organism>
<evidence type="ECO:0000259" key="4">
    <source>
        <dbReference type="Pfam" id="PF02836"/>
    </source>
</evidence>
<dbReference type="InterPro" id="IPR029044">
    <property type="entry name" value="Nucleotide-diphossugar_trans"/>
</dbReference>
<dbReference type="Pfam" id="PF02836">
    <property type="entry name" value="Glyco_hydro_2_C"/>
    <property type="match status" value="1"/>
</dbReference>
<keyword evidence="6" id="KW-1185">Reference proteome</keyword>
<dbReference type="InterPro" id="IPR001173">
    <property type="entry name" value="Glyco_trans_2-like"/>
</dbReference>
<sequence length="854" mass="93247">MVVAARPAVSSASAHPLRPTVGGKFLSVGDQRLYIRGVTYGTFRPRNGDCEFPVPQVLETDFAAMVDNGINAVRTYTVPPRWVLDAAAAQGLRVMVGLPWEQHLTFLDDRRRAHSIEKSVRAGVRACAGHPAVLCYTIGNEIPASIVRWHGRRRVERFLERLHRAAKQEDPQGLVTYVNFPSTEYLELPFLDLVTFNVYLESQQPLEAYLARLQNLAGDRPLVMAEVGFDSRRHGTEEQARVLRWQIETAAAAGCAGAFVFAWTDEWHRGGHDIDDWDFGLTTRDRQPKPALSAVRAAFTTLPPRAAGDWPRISVVVCTYNGEPTLRDCLDGLLKLDYPDYEVIVVNDGSTDATAAIAAEYPCRVISTENRGLSAARNTGMRAATGEIVAYTDDDARPDPDWLTQLALTFLSTDHAGVGGPNIPPPGDGSVAECVANAPGGPIHVLISDREAEHIPGCNMAFRKRCLEAIGGFDVQFRTAGDDVDVCWRLQDQGWSLGFNPAAVVWHHRRNSLRAYWRQQRGYGRAEALLERKWPEKYNGPGHLSWRGRLYGLGLLHTALPVRWRVYHGTWGGGLFQRLYRPADGILASLPLMPEWNLVLAALAALAALGVVWPPLLLALPVLGVGLASLMAQAVRGAARARFPTPPRSHRAAAGLRALTAALYLAQPLARLSGRLAHGLTPWRRRGGDRVALPRTTVLALWSERWWPAAEWLEWVEERLRCAGAVFRRGGDFDRWELHIRGGLLGAARVRMAVEEHGAGRQLARYRVWPRCSGLATVLLTGFGSLAAAAAVDGAAVAAAALAAVFGAVVLRLAIECGSATVSAMRAIGVPGEPGPDHAAASRSRVVRAGEDAR</sequence>
<dbReference type="SUPFAM" id="SSF53448">
    <property type="entry name" value="Nucleotide-diphospho-sugar transferases"/>
    <property type="match status" value="1"/>
</dbReference>
<evidence type="ECO:0000313" key="5">
    <source>
        <dbReference type="EMBL" id="RZU75782.1"/>
    </source>
</evidence>
<dbReference type="InterPro" id="IPR050834">
    <property type="entry name" value="Glycosyltransf_2"/>
</dbReference>
<feature type="transmembrane region" description="Helical" evidence="2">
    <location>
        <begin position="768"/>
        <end position="789"/>
    </location>
</feature>
<dbReference type="Gene3D" id="3.90.550.10">
    <property type="entry name" value="Spore Coat Polysaccharide Biosynthesis Protein SpsA, Chain A"/>
    <property type="match status" value="1"/>
</dbReference>
<reference evidence="5 6" key="1">
    <citation type="submission" date="2019-02" db="EMBL/GenBank/DDBJ databases">
        <title>Sequencing the genomes of 1000 actinobacteria strains.</title>
        <authorList>
            <person name="Klenk H.-P."/>
        </authorList>
    </citation>
    <scope>NUCLEOTIDE SEQUENCE [LARGE SCALE GENOMIC DNA]</scope>
    <source>
        <strain evidence="5 6">DSM 45612</strain>
    </source>
</reference>
<dbReference type="SUPFAM" id="SSF51445">
    <property type="entry name" value="(Trans)glycosidases"/>
    <property type="match status" value="1"/>
</dbReference>
<keyword evidence="2" id="KW-1133">Transmembrane helix</keyword>
<evidence type="ECO:0000259" key="3">
    <source>
        <dbReference type="Pfam" id="PF00535"/>
    </source>
</evidence>
<dbReference type="Proteomes" id="UP000294114">
    <property type="component" value="Unassembled WGS sequence"/>
</dbReference>
<evidence type="ECO:0000313" key="6">
    <source>
        <dbReference type="Proteomes" id="UP000294114"/>
    </source>
</evidence>
<dbReference type="PANTHER" id="PTHR43685:SF3">
    <property type="entry name" value="SLR2126 PROTEIN"/>
    <property type="match status" value="1"/>
</dbReference>
<feature type="transmembrane region" description="Helical" evidence="2">
    <location>
        <begin position="795"/>
        <end position="815"/>
    </location>
</feature>
<keyword evidence="5" id="KW-0378">Hydrolase</keyword>
<dbReference type="Gene3D" id="3.20.20.80">
    <property type="entry name" value="Glycosidases"/>
    <property type="match status" value="1"/>
</dbReference>
<name>A0A4Q8BD29_9ACTN</name>
<feature type="domain" description="Glycosyltransferase 2-like" evidence="3">
    <location>
        <begin position="314"/>
        <end position="467"/>
    </location>
</feature>
<dbReference type="Pfam" id="PF00535">
    <property type="entry name" value="Glycos_transf_2"/>
    <property type="match status" value="1"/>
</dbReference>
<proteinExistence type="predicted"/>
<feature type="region of interest" description="Disordered" evidence="1">
    <location>
        <begin position="833"/>
        <end position="854"/>
    </location>
</feature>
<dbReference type="RefSeq" id="WP_130336032.1">
    <property type="nucleotide sequence ID" value="NZ_SHLD01000001.1"/>
</dbReference>
<gene>
    <name evidence="5" type="ORF">EV384_4343</name>
</gene>
<dbReference type="OrthoDB" id="3180470at2"/>
<dbReference type="EMBL" id="SHLD01000001">
    <property type="protein sequence ID" value="RZU75782.1"/>
    <property type="molecule type" value="Genomic_DNA"/>
</dbReference>
<dbReference type="GO" id="GO:0004553">
    <property type="term" value="F:hydrolase activity, hydrolyzing O-glycosyl compounds"/>
    <property type="evidence" value="ECO:0007669"/>
    <property type="project" value="InterPro"/>
</dbReference>